<dbReference type="RefSeq" id="WP_191804279.1">
    <property type="nucleotide sequence ID" value="NZ_JACSQL010000016.1"/>
</dbReference>
<comment type="caution">
    <text evidence="4">The sequence shown here is derived from an EMBL/GenBank/DDBJ whole genome shotgun (WGS) entry which is preliminary data.</text>
</comment>
<dbReference type="EMBL" id="JACSQL010000016">
    <property type="protein sequence ID" value="MBD7970823.1"/>
    <property type="molecule type" value="Genomic_DNA"/>
</dbReference>
<gene>
    <name evidence="4" type="ORF">H9647_22420</name>
</gene>
<dbReference type="PANTHER" id="PTHR43479">
    <property type="entry name" value="ACREF/ENVCD OPERON REPRESSOR-RELATED"/>
    <property type="match status" value="1"/>
</dbReference>
<dbReference type="Gene3D" id="1.10.10.60">
    <property type="entry name" value="Homeodomain-like"/>
    <property type="match status" value="1"/>
</dbReference>
<feature type="domain" description="HTH tetR-type" evidence="3">
    <location>
        <begin position="1"/>
        <end position="61"/>
    </location>
</feature>
<evidence type="ECO:0000313" key="5">
    <source>
        <dbReference type="Proteomes" id="UP000608071"/>
    </source>
</evidence>
<evidence type="ECO:0000256" key="2">
    <source>
        <dbReference type="PROSITE-ProRule" id="PRU00335"/>
    </source>
</evidence>
<proteinExistence type="predicted"/>
<organism evidence="4 5">
    <name type="scientific">Paenibacillus gallinarum</name>
    <dbReference type="NCBI Taxonomy" id="2762232"/>
    <lineage>
        <taxon>Bacteria</taxon>
        <taxon>Bacillati</taxon>
        <taxon>Bacillota</taxon>
        <taxon>Bacilli</taxon>
        <taxon>Bacillales</taxon>
        <taxon>Paenibacillaceae</taxon>
        <taxon>Paenibacillus</taxon>
    </lineage>
</organism>
<keyword evidence="1 2" id="KW-0238">DNA-binding</keyword>
<dbReference type="PRINTS" id="PR00455">
    <property type="entry name" value="HTHTETR"/>
</dbReference>
<protein>
    <submittedName>
        <fullName evidence="4">TetR/AcrR family transcriptional regulator</fullName>
    </submittedName>
</protein>
<dbReference type="SUPFAM" id="SSF46689">
    <property type="entry name" value="Homeodomain-like"/>
    <property type="match status" value="1"/>
</dbReference>
<dbReference type="PROSITE" id="PS50977">
    <property type="entry name" value="HTH_TETR_2"/>
    <property type="match status" value="1"/>
</dbReference>
<feature type="DNA-binding region" description="H-T-H motif" evidence="2">
    <location>
        <begin position="24"/>
        <end position="43"/>
    </location>
</feature>
<sequence>MNTEQRIIEEGKKLIDEYGFRKFTMHELADNLRISKKTIYLHFKDKNHLISSICDSFIANDREELNRIIHEKHDYVEKLRAVFYLYNIQTLRKRHLNELKKYFPEDWEKFRAFSENRRECVREIYREGVEKGVFIPQCPTIPNTPTPVGKDQTVELLIFILSSVINHAFESEMTDYDFDVNTMLIYSYEMLIQLFLVKE</sequence>
<dbReference type="InterPro" id="IPR001647">
    <property type="entry name" value="HTH_TetR"/>
</dbReference>
<name>A0ABR8T4X8_9BACL</name>
<keyword evidence="5" id="KW-1185">Reference proteome</keyword>
<evidence type="ECO:0000313" key="4">
    <source>
        <dbReference type="EMBL" id="MBD7970823.1"/>
    </source>
</evidence>
<dbReference type="Pfam" id="PF00440">
    <property type="entry name" value="TetR_N"/>
    <property type="match status" value="1"/>
</dbReference>
<dbReference type="Proteomes" id="UP000608071">
    <property type="component" value="Unassembled WGS sequence"/>
</dbReference>
<evidence type="ECO:0000256" key="1">
    <source>
        <dbReference type="ARBA" id="ARBA00023125"/>
    </source>
</evidence>
<accession>A0ABR8T4X8</accession>
<reference evidence="4 5" key="1">
    <citation type="submission" date="2020-08" db="EMBL/GenBank/DDBJ databases">
        <title>A Genomic Blueprint of the Chicken Gut Microbiome.</title>
        <authorList>
            <person name="Gilroy R."/>
            <person name="Ravi A."/>
            <person name="Getino M."/>
            <person name="Pursley I."/>
            <person name="Horton D.L."/>
            <person name="Alikhan N.-F."/>
            <person name="Baker D."/>
            <person name="Gharbi K."/>
            <person name="Hall N."/>
            <person name="Watson M."/>
            <person name="Adriaenssens E.M."/>
            <person name="Foster-Nyarko E."/>
            <person name="Jarju S."/>
            <person name="Secka A."/>
            <person name="Antonio M."/>
            <person name="Oren A."/>
            <person name="Chaudhuri R."/>
            <person name="La Ragione R.M."/>
            <person name="Hildebrand F."/>
            <person name="Pallen M.J."/>
        </authorList>
    </citation>
    <scope>NUCLEOTIDE SEQUENCE [LARGE SCALE GENOMIC DNA]</scope>
    <source>
        <strain evidence="4 5">Sa2BVA9</strain>
    </source>
</reference>
<evidence type="ECO:0000259" key="3">
    <source>
        <dbReference type="PROSITE" id="PS50977"/>
    </source>
</evidence>
<dbReference type="InterPro" id="IPR009057">
    <property type="entry name" value="Homeodomain-like_sf"/>
</dbReference>
<dbReference type="PANTHER" id="PTHR43479:SF11">
    <property type="entry name" value="ACREF_ENVCD OPERON REPRESSOR-RELATED"/>
    <property type="match status" value="1"/>
</dbReference>
<dbReference type="Gene3D" id="1.10.357.10">
    <property type="entry name" value="Tetracycline Repressor, domain 2"/>
    <property type="match status" value="1"/>
</dbReference>
<dbReference type="InterPro" id="IPR050624">
    <property type="entry name" value="HTH-type_Tx_Regulator"/>
</dbReference>